<evidence type="ECO:0000256" key="1">
    <source>
        <dbReference type="SAM" id="MobiDB-lite"/>
    </source>
</evidence>
<dbReference type="AlphaFoldDB" id="A0A4Y2ULC0"/>
<sequence length="135" mass="15388">MVIKAVWIRYGSFRNWLIILGIFSSNKTEHPLRLGAHYPFRVVESIKITIVTPIPPVCLHRGHVGYYCCFYSSNDTYSGTRDEVSRNQEEEAPTTHTPGPGVRCPVIKKKKLQRHKSASVHQALLGHSRSSIFQR</sequence>
<feature type="region of interest" description="Disordered" evidence="1">
    <location>
        <begin position="78"/>
        <end position="104"/>
    </location>
</feature>
<proteinExistence type="predicted"/>
<keyword evidence="3" id="KW-1185">Reference proteome</keyword>
<protein>
    <submittedName>
        <fullName evidence="2">Uncharacterized protein</fullName>
    </submittedName>
</protein>
<comment type="caution">
    <text evidence="2">The sequence shown here is derived from an EMBL/GenBank/DDBJ whole genome shotgun (WGS) entry which is preliminary data.</text>
</comment>
<feature type="compositionally biased region" description="Basic and acidic residues" evidence="1">
    <location>
        <begin position="80"/>
        <end position="89"/>
    </location>
</feature>
<name>A0A4Y2ULC0_ARAVE</name>
<dbReference type="Proteomes" id="UP000499080">
    <property type="component" value="Unassembled WGS sequence"/>
</dbReference>
<evidence type="ECO:0000313" key="2">
    <source>
        <dbReference type="EMBL" id="GBO12446.1"/>
    </source>
</evidence>
<dbReference type="EMBL" id="BGPR01036984">
    <property type="protein sequence ID" value="GBO12446.1"/>
    <property type="molecule type" value="Genomic_DNA"/>
</dbReference>
<reference evidence="2 3" key="1">
    <citation type="journal article" date="2019" name="Sci. Rep.">
        <title>Orb-weaving spider Araneus ventricosus genome elucidates the spidroin gene catalogue.</title>
        <authorList>
            <person name="Kono N."/>
            <person name="Nakamura H."/>
            <person name="Ohtoshi R."/>
            <person name="Moran D.A.P."/>
            <person name="Shinohara A."/>
            <person name="Yoshida Y."/>
            <person name="Fujiwara M."/>
            <person name="Mori M."/>
            <person name="Tomita M."/>
            <person name="Arakawa K."/>
        </authorList>
    </citation>
    <scope>NUCLEOTIDE SEQUENCE [LARGE SCALE GENOMIC DNA]</scope>
</reference>
<organism evidence="2 3">
    <name type="scientific">Araneus ventricosus</name>
    <name type="common">Orbweaver spider</name>
    <name type="synonym">Epeira ventricosa</name>
    <dbReference type="NCBI Taxonomy" id="182803"/>
    <lineage>
        <taxon>Eukaryota</taxon>
        <taxon>Metazoa</taxon>
        <taxon>Ecdysozoa</taxon>
        <taxon>Arthropoda</taxon>
        <taxon>Chelicerata</taxon>
        <taxon>Arachnida</taxon>
        <taxon>Araneae</taxon>
        <taxon>Araneomorphae</taxon>
        <taxon>Entelegynae</taxon>
        <taxon>Araneoidea</taxon>
        <taxon>Araneidae</taxon>
        <taxon>Araneus</taxon>
    </lineage>
</organism>
<evidence type="ECO:0000313" key="3">
    <source>
        <dbReference type="Proteomes" id="UP000499080"/>
    </source>
</evidence>
<gene>
    <name evidence="2" type="ORF">AVEN_149068_1</name>
</gene>
<accession>A0A4Y2ULC0</accession>